<evidence type="ECO:0000256" key="1">
    <source>
        <dbReference type="ARBA" id="ARBA00022679"/>
    </source>
</evidence>
<keyword evidence="4" id="KW-1185">Reference proteome</keyword>
<dbReference type="Gene3D" id="2.160.10.10">
    <property type="entry name" value="Hexapeptide repeat proteins"/>
    <property type="match status" value="2"/>
</dbReference>
<dbReference type="OrthoDB" id="9806595at2"/>
<evidence type="ECO:0000313" key="4">
    <source>
        <dbReference type="Proteomes" id="UP000037315"/>
    </source>
</evidence>
<dbReference type="GO" id="GO:0016779">
    <property type="term" value="F:nucleotidyltransferase activity"/>
    <property type="evidence" value="ECO:0007669"/>
    <property type="project" value="UniProtKB-ARBA"/>
</dbReference>
<evidence type="ECO:0000313" key="3">
    <source>
        <dbReference type="EMBL" id="KMV35749.1"/>
    </source>
</evidence>
<dbReference type="AlphaFoldDB" id="A0A0J8YE13"/>
<dbReference type="InterPro" id="IPR040831">
    <property type="entry name" value="B_solenoid_ydck_rpt"/>
</dbReference>
<dbReference type="InterPro" id="IPR050065">
    <property type="entry name" value="GlmU-like"/>
</dbReference>
<keyword evidence="1 3" id="KW-0808">Transferase</keyword>
<evidence type="ECO:0000256" key="2">
    <source>
        <dbReference type="ARBA" id="ARBA00023315"/>
    </source>
</evidence>
<reference evidence="3 4" key="1">
    <citation type="submission" date="2015-06" db="EMBL/GenBank/DDBJ databases">
        <title>Genome sequencing of Cronobacter sp. strain DJ34 isolated from petroleum contaminated sludge of Duliajan Oil Fields, Assam, India.</title>
        <authorList>
            <person name="Pal S."/>
            <person name="Banerjee T.D."/>
            <person name="Roy A."/>
            <person name="Sar P."/>
            <person name="Kazy S.K."/>
        </authorList>
    </citation>
    <scope>NUCLEOTIDE SEQUENCE [LARGE SCALE GENOMIC DNA]</scope>
    <source>
        <strain evidence="3 4">DJ34</strain>
    </source>
</reference>
<gene>
    <name evidence="3" type="ORF">ACH50_05350</name>
</gene>
<dbReference type="SUPFAM" id="SSF51161">
    <property type="entry name" value="Trimeric LpxA-like enzymes"/>
    <property type="match status" value="1"/>
</dbReference>
<dbReference type="EMBL" id="LFEJ01000009">
    <property type="protein sequence ID" value="KMV35749.1"/>
    <property type="molecule type" value="Genomic_DNA"/>
</dbReference>
<dbReference type="GO" id="GO:0016746">
    <property type="term" value="F:acyltransferase activity"/>
    <property type="evidence" value="ECO:0007669"/>
    <property type="project" value="UniProtKB-KW"/>
</dbReference>
<name>A0A0J8YE13_9ENTR</name>
<dbReference type="Proteomes" id="UP000037315">
    <property type="component" value="Unassembled WGS sequence"/>
</dbReference>
<dbReference type="PATRIC" id="fig|1656095.3.peg.1761"/>
<keyword evidence="2" id="KW-0012">Acyltransferase</keyword>
<dbReference type="InterPro" id="IPR048014">
    <property type="entry name" value="YdcK-like"/>
</dbReference>
<organism evidence="3 4">
    <name type="scientific">Franconibacter pulveris</name>
    <dbReference type="NCBI Taxonomy" id="435910"/>
    <lineage>
        <taxon>Bacteria</taxon>
        <taxon>Pseudomonadati</taxon>
        <taxon>Pseudomonadota</taxon>
        <taxon>Gammaproteobacteria</taxon>
        <taxon>Enterobacterales</taxon>
        <taxon>Enterobacteriaceae</taxon>
        <taxon>Franconibacter</taxon>
    </lineage>
</organism>
<protein>
    <submittedName>
        <fullName evidence="3">Acetyltransferase</fullName>
    </submittedName>
</protein>
<dbReference type="InterPro" id="IPR011004">
    <property type="entry name" value="Trimer_LpxA-like_sf"/>
</dbReference>
<dbReference type="NCBIfam" id="NF040481">
    <property type="entry name" value="YdcK_fam"/>
    <property type="match status" value="1"/>
</dbReference>
<dbReference type="PANTHER" id="PTHR43584">
    <property type="entry name" value="NUCLEOTIDYL TRANSFERASE"/>
    <property type="match status" value="1"/>
</dbReference>
<proteinExistence type="predicted"/>
<accession>A0A0J8YE13</accession>
<sequence length="326" mass="35784">MSKYELGHEIRKFTWSEGGEKKSVDLRQIRALRDFADVKAGASGGWVEDDASLSQQGDCWIYDENSVVFGGARVSGNARLTQPCDIRDGAKISDNAWIDHAQISDHAHVSGNAMVQRSQVRGECHIFGEARVMNGSLVLAAKGLTPDREQQLHIYGHATVNASRVVHQAQIYGHALLSYAFVEHRAEVYENAMLEGNEENDVWVCDCAQVYGNARIVAGKGEEDVPTLRYSAQVYGHAVVEGNCVLKHHVEVFDHARLSGGPLMLDDGARIFGNAQIKGNVLIEDGVQVFDNAVVEAYNGDPLHLRGRRTLNGDQHITRTPMLGAL</sequence>
<dbReference type="PANTHER" id="PTHR43584:SF2">
    <property type="entry name" value="NUCLEOSIDE-DIPHOSPHATE-SUGAR PYROPHOSPHORYLASES"/>
    <property type="match status" value="1"/>
</dbReference>
<dbReference type="Pfam" id="PF18836">
    <property type="entry name" value="B_solenoid_ydck"/>
    <property type="match status" value="4"/>
</dbReference>
<dbReference type="STRING" id="1121863.GCA_000621185_01254"/>
<dbReference type="RefSeq" id="WP_024557524.1">
    <property type="nucleotide sequence ID" value="NZ_LFEJ01000009.1"/>
</dbReference>
<comment type="caution">
    <text evidence="3">The sequence shown here is derived from an EMBL/GenBank/DDBJ whole genome shotgun (WGS) entry which is preliminary data.</text>
</comment>